<dbReference type="PRINTS" id="PR00413">
    <property type="entry name" value="HADHALOGNASE"/>
</dbReference>
<comment type="cofactor">
    <cofactor evidence="1">
        <name>Mg(2+)</name>
        <dbReference type="ChEBI" id="CHEBI:18420"/>
    </cofactor>
</comment>
<evidence type="ECO:0000256" key="2">
    <source>
        <dbReference type="ARBA" id="ARBA00022801"/>
    </source>
</evidence>
<gene>
    <name evidence="5" type="ORF">FHR34_004590</name>
</gene>
<dbReference type="RefSeq" id="WP_184937916.1">
    <property type="nucleotide sequence ID" value="NZ_JACHJV010000001.1"/>
</dbReference>
<dbReference type="SFLD" id="SFLDS00003">
    <property type="entry name" value="Haloacid_Dehalogenase"/>
    <property type="match status" value="1"/>
</dbReference>
<dbReference type="SFLD" id="SFLDG01129">
    <property type="entry name" value="C1.5:_HAD__Beta-PGM__Phosphata"/>
    <property type="match status" value="1"/>
</dbReference>
<dbReference type="Gene3D" id="3.40.50.1000">
    <property type="entry name" value="HAD superfamily/HAD-like"/>
    <property type="match status" value="1"/>
</dbReference>
<evidence type="ECO:0000313" key="6">
    <source>
        <dbReference type="Proteomes" id="UP000540506"/>
    </source>
</evidence>
<dbReference type="Proteomes" id="UP000540506">
    <property type="component" value="Unassembled WGS sequence"/>
</dbReference>
<dbReference type="GO" id="GO:0016787">
    <property type="term" value="F:hydrolase activity"/>
    <property type="evidence" value="ECO:0007669"/>
    <property type="project" value="UniProtKB-KW"/>
</dbReference>
<name>A0A7W7R540_KITKI</name>
<proteinExistence type="predicted"/>
<protein>
    <submittedName>
        <fullName evidence="5">Putative hydrolase of the HAD superfamily</fullName>
    </submittedName>
</protein>
<keyword evidence="2 5" id="KW-0378">Hydrolase</keyword>
<organism evidence="5 6">
    <name type="scientific">Kitasatospora kifunensis</name>
    <name type="common">Streptomyces kifunensis</name>
    <dbReference type="NCBI Taxonomy" id="58351"/>
    <lineage>
        <taxon>Bacteria</taxon>
        <taxon>Bacillati</taxon>
        <taxon>Actinomycetota</taxon>
        <taxon>Actinomycetes</taxon>
        <taxon>Kitasatosporales</taxon>
        <taxon>Streptomycetaceae</taxon>
        <taxon>Kitasatospora</taxon>
    </lineage>
</organism>
<dbReference type="NCBIfam" id="TIGR01549">
    <property type="entry name" value="HAD-SF-IA-v1"/>
    <property type="match status" value="1"/>
</dbReference>
<dbReference type="GO" id="GO:0044281">
    <property type="term" value="P:small molecule metabolic process"/>
    <property type="evidence" value="ECO:0007669"/>
    <property type="project" value="UniProtKB-ARBA"/>
</dbReference>
<sequence length="310" mass="32101">MPLLLLDLDNTLLPRDAAFQAWAEDFLGEFGLPPDDLGWLTVMDGGGYVPRSTVLGATRRRYGLDMSLESLLAHYRRGINSHIRCPRSHLRALRAARAAGWAIAIVSNGGTTAQLAKIRRTGLGSLIDAWVVSEEAGCAKPDPLIFEVAAQRCGIGLSTGWAADTWMIGDHGPADIAGAAAAGLRSVWLHCGRPWSERAYRPTHCASSLPEAVALALASGSAEAMNAQGTASVAEWGNGGRQRGGAKAGRGDEAKTVAGARQGSTGLTHGNGVRHGDGTGPSRGAVLTRLELLDKRGGTAPVSAGAGTAG</sequence>
<dbReference type="PANTHER" id="PTHR46470">
    <property type="entry name" value="N-ACYLNEURAMINATE-9-PHOSPHATASE"/>
    <property type="match status" value="1"/>
</dbReference>
<evidence type="ECO:0000313" key="5">
    <source>
        <dbReference type="EMBL" id="MBB4925597.1"/>
    </source>
</evidence>
<evidence type="ECO:0000256" key="3">
    <source>
        <dbReference type="ARBA" id="ARBA00022842"/>
    </source>
</evidence>
<dbReference type="SUPFAM" id="SSF56784">
    <property type="entry name" value="HAD-like"/>
    <property type="match status" value="1"/>
</dbReference>
<dbReference type="AlphaFoldDB" id="A0A7W7R540"/>
<evidence type="ECO:0000256" key="1">
    <source>
        <dbReference type="ARBA" id="ARBA00001946"/>
    </source>
</evidence>
<keyword evidence="3" id="KW-0460">Magnesium</keyword>
<dbReference type="Pfam" id="PF00702">
    <property type="entry name" value="Hydrolase"/>
    <property type="match status" value="1"/>
</dbReference>
<dbReference type="EMBL" id="JACHJV010000001">
    <property type="protein sequence ID" value="MBB4925597.1"/>
    <property type="molecule type" value="Genomic_DNA"/>
</dbReference>
<comment type="caution">
    <text evidence="5">The sequence shown here is derived from an EMBL/GenBank/DDBJ whole genome shotgun (WGS) entry which is preliminary data.</text>
</comment>
<reference evidence="5 6" key="1">
    <citation type="submission" date="2020-08" db="EMBL/GenBank/DDBJ databases">
        <title>Sequencing the genomes of 1000 actinobacteria strains.</title>
        <authorList>
            <person name="Klenk H.-P."/>
        </authorList>
    </citation>
    <scope>NUCLEOTIDE SEQUENCE [LARGE SCALE GENOMIC DNA]</scope>
    <source>
        <strain evidence="5 6">DSM 41654</strain>
    </source>
</reference>
<accession>A0A7W7R540</accession>
<dbReference type="InterPro" id="IPR036412">
    <property type="entry name" value="HAD-like_sf"/>
</dbReference>
<dbReference type="InterPro" id="IPR023214">
    <property type="entry name" value="HAD_sf"/>
</dbReference>
<feature type="region of interest" description="Disordered" evidence="4">
    <location>
        <begin position="233"/>
        <end position="284"/>
    </location>
</feature>
<dbReference type="InterPro" id="IPR006439">
    <property type="entry name" value="HAD-SF_hydro_IA"/>
</dbReference>
<dbReference type="InterPro" id="IPR051400">
    <property type="entry name" value="HAD-like_hydrolase"/>
</dbReference>
<evidence type="ECO:0000256" key="4">
    <source>
        <dbReference type="SAM" id="MobiDB-lite"/>
    </source>
</evidence>
<feature type="compositionally biased region" description="Gly residues" evidence="4">
    <location>
        <begin position="237"/>
        <end position="248"/>
    </location>
</feature>
<keyword evidence="6" id="KW-1185">Reference proteome</keyword>